<evidence type="ECO:0000259" key="2">
    <source>
        <dbReference type="Pfam" id="PF03787"/>
    </source>
</evidence>
<dbReference type="NCBIfam" id="TIGR02580">
    <property type="entry name" value="cas_RAMP_Cmr4"/>
    <property type="match status" value="1"/>
</dbReference>
<dbReference type="EMBL" id="CP072943">
    <property type="protein sequence ID" value="QTX32132.1"/>
    <property type="molecule type" value="Genomic_DNA"/>
</dbReference>
<keyword evidence="1" id="KW-0051">Antiviral defense</keyword>
<dbReference type="KEGG" id="aram:KAR29_12610"/>
<protein>
    <submittedName>
        <fullName evidence="3">Type III-B CRISPR module RAMP protein Cmr4</fullName>
    </submittedName>
</protein>
<keyword evidence="4" id="KW-1185">Reference proteome</keyword>
<evidence type="ECO:0000313" key="3">
    <source>
        <dbReference type="EMBL" id="QTX32132.1"/>
    </source>
</evidence>
<proteinExistence type="predicted"/>
<name>A0A9Q7ANL3_9BACT</name>
<dbReference type="GO" id="GO:0051607">
    <property type="term" value="P:defense response to virus"/>
    <property type="evidence" value="ECO:0007669"/>
    <property type="project" value="UniProtKB-KW"/>
</dbReference>
<reference evidence="4" key="1">
    <citation type="submission" date="2021-04" db="EMBL/GenBank/DDBJ databases">
        <title>A novel Synergistetes isolate from a pyrite-forming mixed culture.</title>
        <authorList>
            <person name="Bunk B."/>
            <person name="Sproer C."/>
            <person name="Spring S."/>
            <person name="Pester M."/>
        </authorList>
    </citation>
    <scope>NUCLEOTIDE SEQUENCE [LARGE SCALE GENOMIC DNA]</scope>
    <source>
        <strain evidence="4">J.5.4.2-T.3.5.2</strain>
    </source>
</reference>
<evidence type="ECO:0000256" key="1">
    <source>
        <dbReference type="ARBA" id="ARBA00023118"/>
    </source>
</evidence>
<dbReference type="AlphaFoldDB" id="A0A9Q7ANL3"/>
<sequence length="298" mass="32185">MSATTTKSYWLHALSPLHVGAGRGLGHIDLPIVREKTTHWPYVPGSAVKGVLADHHGASDEASRKEEALKKLAFGLGGDNEAAAGALVFTDARLVCLPVQSFFGTFAWCASPLVLRNLKRDLEAAGMQTPPLPVDRGSDSPWAALSETSLLAPKGKIYLQDLDCDASADAAATEWARFLGKKLFADDEEWQKIFAERFAIISNDLFDYLCVLGTQVDARIRIDGEKGTVATGGLWYEESLPAETILAGLVWCDSNRIGQPEAEKLLQRFATDQALIQVGGKATVGRGRVGLSFADETR</sequence>
<evidence type="ECO:0000313" key="4">
    <source>
        <dbReference type="Proteomes" id="UP000671879"/>
    </source>
</evidence>
<dbReference type="InterPro" id="IPR005537">
    <property type="entry name" value="RAMP_III_fam"/>
</dbReference>
<organism evidence="3 4">
    <name type="scientific">Aminithiophilus ramosus</name>
    <dbReference type="NCBI Taxonomy" id="3029084"/>
    <lineage>
        <taxon>Bacteria</taxon>
        <taxon>Thermotogati</taxon>
        <taxon>Synergistota</taxon>
        <taxon>Synergistia</taxon>
        <taxon>Synergistales</taxon>
        <taxon>Aminithiophilaceae</taxon>
        <taxon>Aminithiophilus</taxon>
    </lineage>
</organism>
<gene>
    <name evidence="3" type="primary">cmr4</name>
    <name evidence="3" type="ORF">KAR29_12610</name>
</gene>
<accession>A0A9Q7ANL3</accession>
<dbReference type="PANTHER" id="PTHR36700:SF1">
    <property type="entry name" value="CRISPR SYSTEM CMR SUBUNIT CMR4"/>
    <property type="match status" value="1"/>
</dbReference>
<dbReference type="Pfam" id="PF03787">
    <property type="entry name" value="RAMPs"/>
    <property type="match status" value="1"/>
</dbReference>
<dbReference type="Proteomes" id="UP000671879">
    <property type="component" value="Chromosome"/>
</dbReference>
<feature type="domain" description="CRISPR type III-associated protein" evidence="2">
    <location>
        <begin position="11"/>
        <end position="289"/>
    </location>
</feature>
<dbReference type="PANTHER" id="PTHR36700">
    <property type="entry name" value="CRISPR SYSTEM CMR SUBUNIT CMR4"/>
    <property type="match status" value="1"/>
</dbReference>
<dbReference type="InterPro" id="IPR013410">
    <property type="entry name" value="CRISPR-assoc_RAMP_Cmr4"/>
</dbReference>
<dbReference type="RefSeq" id="WP_274373346.1">
    <property type="nucleotide sequence ID" value="NZ_CP072943.1"/>
</dbReference>